<comment type="similarity">
    <text evidence="1">Belongs to the ARG7 family.</text>
</comment>
<name>A0AAD7KTD4_QUISA</name>
<dbReference type="PANTHER" id="PTHR31374:SF118">
    <property type="entry name" value="OS01G0924966 PROTEIN"/>
    <property type="match status" value="1"/>
</dbReference>
<evidence type="ECO:0000313" key="3">
    <source>
        <dbReference type="Proteomes" id="UP001163823"/>
    </source>
</evidence>
<sequence>MFLKAWKFSKKLLLLIVPNTKNKAQSNYKRQVAPKGFFPVYVGPQRQRFVIKIELANHPLFKVLLKEAEMKHGFDYGEGPIWLACEVDLFYKVLAEMDSSKELDIAPATCKYFTKGDDKGGYRLLSPLQMLKINQF</sequence>
<reference evidence="2" key="1">
    <citation type="journal article" date="2023" name="Science">
        <title>Elucidation of the pathway for biosynthesis of saponin adjuvants from the soapbark tree.</title>
        <authorList>
            <person name="Reed J."/>
            <person name="Orme A."/>
            <person name="El-Demerdash A."/>
            <person name="Owen C."/>
            <person name="Martin L.B.B."/>
            <person name="Misra R.C."/>
            <person name="Kikuchi S."/>
            <person name="Rejzek M."/>
            <person name="Martin A.C."/>
            <person name="Harkess A."/>
            <person name="Leebens-Mack J."/>
            <person name="Louveau T."/>
            <person name="Stephenson M.J."/>
            <person name="Osbourn A."/>
        </authorList>
    </citation>
    <scope>NUCLEOTIDE SEQUENCE</scope>
    <source>
        <strain evidence="2">S10</strain>
    </source>
</reference>
<evidence type="ECO:0000313" key="2">
    <source>
        <dbReference type="EMBL" id="KAJ7945669.1"/>
    </source>
</evidence>
<dbReference type="PANTHER" id="PTHR31374">
    <property type="entry name" value="AUXIN-INDUCED PROTEIN-LIKE-RELATED"/>
    <property type="match status" value="1"/>
</dbReference>
<comment type="caution">
    <text evidence="2">The sequence shown here is derived from an EMBL/GenBank/DDBJ whole genome shotgun (WGS) entry which is preliminary data.</text>
</comment>
<dbReference type="KEGG" id="qsa:O6P43_030694"/>
<dbReference type="GO" id="GO:0009733">
    <property type="term" value="P:response to auxin"/>
    <property type="evidence" value="ECO:0007669"/>
    <property type="project" value="InterPro"/>
</dbReference>
<dbReference type="InterPro" id="IPR003676">
    <property type="entry name" value="SAUR_fam"/>
</dbReference>
<dbReference type="EMBL" id="JARAOO010000013">
    <property type="protein sequence ID" value="KAJ7945669.1"/>
    <property type="molecule type" value="Genomic_DNA"/>
</dbReference>
<gene>
    <name evidence="2" type="ORF">O6P43_030694</name>
</gene>
<dbReference type="Proteomes" id="UP001163823">
    <property type="component" value="Chromosome 13"/>
</dbReference>
<protein>
    <submittedName>
        <fullName evidence="2">Auxin-responsive protein</fullName>
    </submittedName>
</protein>
<dbReference type="AlphaFoldDB" id="A0AAD7KTD4"/>
<evidence type="ECO:0000256" key="1">
    <source>
        <dbReference type="ARBA" id="ARBA00006974"/>
    </source>
</evidence>
<organism evidence="2 3">
    <name type="scientific">Quillaja saponaria</name>
    <name type="common">Soap bark tree</name>
    <dbReference type="NCBI Taxonomy" id="32244"/>
    <lineage>
        <taxon>Eukaryota</taxon>
        <taxon>Viridiplantae</taxon>
        <taxon>Streptophyta</taxon>
        <taxon>Embryophyta</taxon>
        <taxon>Tracheophyta</taxon>
        <taxon>Spermatophyta</taxon>
        <taxon>Magnoliopsida</taxon>
        <taxon>eudicotyledons</taxon>
        <taxon>Gunneridae</taxon>
        <taxon>Pentapetalae</taxon>
        <taxon>rosids</taxon>
        <taxon>fabids</taxon>
        <taxon>Fabales</taxon>
        <taxon>Quillajaceae</taxon>
        <taxon>Quillaja</taxon>
    </lineage>
</organism>
<keyword evidence="3" id="KW-1185">Reference proteome</keyword>
<dbReference type="Pfam" id="PF02519">
    <property type="entry name" value="Auxin_inducible"/>
    <property type="match status" value="1"/>
</dbReference>
<accession>A0AAD7KTD4</accession>
<proteinExistence type="inferred from homology"/>